<dbReference type="Proteomes" id="UP001165308">
    <property type="component" value="Unassembled WGS sequence"/>
</dbReference>
<feature type="transmembrane region" description="Helical" evidence="1">
    <location>
        <begin position="201"/>
        <end position="224"/>
    </location>
</feature>
<evidence type="ECO:0000313" key="3">
    <source>
        <dbReference type="Proteomes" id="UP001165308"/>
    </source>
</evidence>
<dbReference type="RefSeq" id="WP_250083657.1">
    <property type="nucleotide sequence ID" value="NZ_JAMJPJ010000035.1"/>
</dbReference>
<keyword evidence="3" id="KW-1185">Reference proteome</keyword>
<keyword evidence="1" id="KW-1133">Transmembrane helix</keyword>
<proteinExistence type="predicted"/>
<evidence type="ECO:0000256" key="1">
    <source>
        <dbReference type="SAM" id="Phobius"/>
    </source>
</evidence>
<feature type="transmembrane region" description="Helical" evidence="1">
    <location>
        <begin position="130"/>
        <end position="147"/>
    </location>
</feature>
<sequence length="225" mass="26052">MEKEYRNLVSVKPVLMYREDILELCELIEAQSGEEKKIEIEYKNNEESINITDIESLNSISAIPPTNYMSLTVRVWKETNIVSGLSVSFNRNNISYQLHSENETWFLGTDSKLRKFFKAKRPWYSPIQRFSPFISPVAVITSFQYATSLVKGDELIEGVFWFAVTLALVIITLLMFFQKLFPYVWISLSGKEDRRFSYEKWTFIISVLALVVAIVSGLVLPMFVT</sequence>
<dbReference type="EMBL" id="JAMJPJ010000035">
    <property type="protein sequence ID" value="MCL7931313.1"/>
    <property type="molecule type" value="Genomic_DNA"/>
</dbReference>
<protein>
    <submittedName>
        <fullName evidence="2">Uncharacterized protein</fullName>
    </submittedName>
</protein>
<name>A0ABT0STZ5_9GAMM</name>
<accession>A0ABT0STZ5</accession>
<feature type="transmembrane region" description="Helical" evidence="1">
    <location>
        <begin position="159"/>
        <end position="181"/>
    </location>
</feature>
<gene>
    <name evidence="2" type="ORF">M8006_15225</name>
</gene>
<keyword evidence="1" id="KW-0812">Transmembrane</keyword>
<evidence type="ECO:0000313" key="2">
    <source>
        <dbReference type="EMBL" id="MCL7931313.1"/>
    </source>
</evidence>
<organism evidence="2 3">
    <name type="scientific">Halomonas llamarensis</name>
    <dbReference type="NCBI Taxonomy" id="2945104"/>
    <lineage>
        <taxon>Bacteria</taxon>
        <taxon>Pseudomonadati</taxon>
        <taxon>Pseudomonadota</taxon>
        <taxon>Gammaproteobacteria</taxon>
        <taxon>Oceanospirillales</taxon>
        <taxon>Halomonadaceae</taxon>
        <taxon>Halomonas</taxon>
    </lineage>
</organism>
<comment type="caution">
    <text evidence="2">The sequence shown here is derived from an EMBL/GenBank/DDBJ whole genome shotgun (WGS) entry which is preliminary data.</text>
</comment>
<keyword evidence="1" id="KW-0472">Membrane</keyword>
<reference evidence="2" key="1">
    <citation type="submission" date="2022-05" db="EMBL/GenBank/DDBJ databases">
        <title>Halomonas geminus sp. nov. and Halomonas llamarensis sp. nov. isolated from high-altitude salars of the Atacama Desert.</title>
        <authorList>
            <person name="Hintersatz C."/>
            <person name="Rojas L.A."/>
            <person name="Wei T.-S."/>
            <person name="Kutschke S."/>
            <person name="Lehmann F."/>
            <person name="Jain R."/>
            <person name="Pollmann K."/>
        </authorList>
    </citation>
    <scope>NUCLEOTIDE SEQUENCE</scope>
    <source>
        <strain evidence="2">ATCHA</strain>
    </source>
</reference>